<evidence type="ECO:0000256" key="6">
    <source>
        <dbReference type="ARBA" id="ARBA00022737"/>
    </source>
</evidence>
<comment type="caution">
    <text evidence="10">The sequence shown here is derived from an EMBL/GenBank/DDBJ whole genome shotgun (WGS) entry which is preliminary data.</text>
</comment>
<dbReference type="InterPro" id="IPR040709">
    <property type="entry name" value="Importin_rep_1"/>
</dbReference>
<evidence type="ECO:0000313" key="10">
    <source>
        <dbReference type="EMBL" id="KAK3735899.1"/>
    </source>
</evidence>
<dbReference type="Pfam" id="PF18773">
    <property type="entry name" value="Importin_rep"/>
    <property type="match status" value="1"/>
</dbReference>
<keyword evidence="11" id="KW-1185">Reference proteome</keyword>
<proteinExistence type="inferred from homology"/>
<evidence type="ECO:0000256" key="3">
    <source>
        <dbReference type="ARBA" id="ARBA00011422"/>
    </source>
</evidence>
<dbReference type="InterPro" id="IPR057942">
    <property type="entry name" value="TPR_TNPO3_IPO13_3rd"/>
</dbReference>
<accession>A0AAE0Y7P0</accession>
<evidence type="ECO:0000259" key="9">
    <source>
        <dbReference type="SMART" id="SM00913"/>
    </source>
</evidence>
<feature type="domain" description="Importin N-terminal" evidence="9">
    <location>
        <begin position="29"/>
        <end position="95"/>
    </location>
</feature>
<evidence type="ECO:0000256" key="4">
    <source>
        <dbReference type="ARBA" id="ARBA00016020"/>
    </source>
</evidence>
<evidence type="ECO:0000256" key="1">
    <source>
        <dbReference type="ARBA" id="ARBA00004123"/>
    </source>
</evidence>
<evidence type="ECO:0000256" key="7">
    <source>
        <dbReference type="ARBA" id="ARBA00022927"/>
    </source>
</evidence>
<evidence type="ECO:0000256" key="8">
    <source>
        <dbReference type="ARBA" id="ARBA00023242"/>
    </source>
</evidence>
<name>A0AAE0Y7P0_9GAST</name>
<dbReference type="GO" id="GO:0031267">
    <property type="term" value="F:small GTPase binding"/>
    <property type="evidence" value="ECO:0007669"/>
    <property type="project" value="InterPro"/>
</dbReference>
<dbReference type="EMBL" id="JAWDGP010006763">
    <property type="protein sequence ID" value="KAK3735899.1"/>
    <property type="molecule type" value="Genomic_DNA"/>
</dbReference>
<evidence type="ECO:0000313" key="11">
    <source>
        <dbReference type="Proteomes" id="UP001283361"/>
    </source>
</evidence>
<comment type="subunit">
    <text evidence="3">Interacts with UBC9, RAN, RBM8A, eIF-1A and PAX6.</text>
</comment>
<dbReference type="SMART" id="SM00913">
    <property type="entry name" value="IBN_N"/>
    <property type="match status" value="1"/>
</dbReference>
<keyword evidence="6" id="KW-0677">Repeat</keyword>
<comment type="subcellular location">
    <subcellularLocation>
        <location evidence="1">Nucleus</location>
    </subcellularLocation>
</comment>
<dbReference type="GO" id="GO:0005737">
    <property type="term" value="C:cytoplasm"/>
    <property type="evidence" value="ECO:0007669"/>
    <property type="project" value="TreeGrafter"/>
</dbReference>
<dbReference type="InterPro" id="IPR040520">
    <property type="entry name" value="Importin_rep_3"/>
</dbReference>
<sequence length="961" mass="108896">MQTVMDYSSANVEQAVLQFYQNPSLQSNVHFWLTGAQISPAAWTFCWELMGPTKSVEVQFYGASCLHVKIVRFWHEISPEQHEPLKSKLLEAIVQFSSGPKVILTRLCVGLSALILQLLPDDWPDAIHNLITTFQTEGFASLSTVTRCQILLEILTVLPEEFFSTNLSHLRRIILRQELTKGLEHVVPLLQSLLNEQSPLEVYQTALRAFARWVDFGLPIDRAETLIRFVFKALRNPQLFDIAVDALVSVFAHPEAHRYPVTIQRLLSEVLSLHDMFSQALVEEDKEVFEGICRVVVSLCENHTKLIVESVLGPEELKQNTMSILQMILACSGLPGYFPVDEGCSDQTFLFWYLLQDELSMISEEDLMPQMEVFKPMFFSLIDVLQRKARFPPDSDYASWSLEEKEQFRCYRQDIADTLMYFYNILDVDLLARLVNCLTSLTHSFKQGAQDWQTIEAILFVFSSISESVPPDEKMFVPKLFSQLQEIPFANSQQISTALNMIGSFAEWMHWHPDTLSCVLPLVLQGISNREVGTSATIALKDLTRENLGNIQPYAHQILIACQGAFEANALKPRDLLRLMSSVGHVLSVMSTSEIMQYLDKMITPHIKHLEALAALEPSPSIRGDVHTTVNIFAWLFGSLDTELECGDEEQQHHSQIRPPQQHDPAEPKPISVILEKISPAIQKIAYVWTFDTDVIEAVCDLYKKALQKLDNEYVPLSADLTQLVINIYQRCPSTAIIDLCKLMLLTFGRQENFIPLSKAIIENVCSRSLQMFNAAIRNYTDVIEGFMCFLAQVMKKVKKILVSCNCDLVSIFQAAVLSMALPEHATVKASCSFLIEFLNAAPENEVIKNIVITHGHILVDRILRAIGGESQRGIIDYIADVVMSLNKNFVSQLSAWLKLMVDNEGYPSPRASKQDKENFVKNLLRDRMNKKRTREVVKEFTLLCRGLLGTEYAESVAAFL</sequence>
<dbReference type="InterPro" id="IPR057941">
    <property type="entry name" value="TPR_TNPO3_IPO13_2nd"/>
</dbReference>
<dbReference type="Pfam" id="PF03810">
    <property type="entry name" value="IBN_N"/>
    <property type="match status" value="1"/>
</dbReference>
<dbReference type="GO" id="GO:0005634">
    <property type="term" value="C:nucleus"/>
    <property type="evidence" value="ECO:0007669"/>
    <property type="project" value="UniProtKB-SubCell"/>
</dbReference>
<dbReference type="InterPro" id="IPR051345">
    <property type="entry name" value="Importin_beta-like_NTR"/>
</dbReference>
<dbReference type="InterPro" id="IPR011989">
    <property type="entry name" value="ARM-like"/>
</dbReference>
<organism evidence="10 11">
    <name type="scientific">Elysia crispata</name>
    <name type="common">lettuce slug</name>
    <dbReference type="NCBI Taxonomy" id="231223"/>
    <lineage>
        <taxon>Eukaryota</taxon>
        <taxon>Metazoa</taxon>
        <taxon>Spiralia</taxon>
        <taxon>Lophotrochozoa</taxon>
        <taxon>Mollusca</taxon>
        <taxon>Gastropoda</taxon>
        <taxon>Heterobranchia</taxon>
        <taxon>Euthyneura</taxon>
        <taxon>Panpulmonata</taxon>
        <taxon>Sacoglossa</taxon>
        <taxon>Placobranchoidea</taxon>
        <taxon>Plakobranchidae</taxon>
        <taxon>Elysia</taxon>
    </lineage>
</organism>
<evidence type="ECO:0000256" key="2">
    <source>
        <dbReference type="ARBA" id="ARBA00007991"/>
    </source>
</evidence>
<comment type="similarity">
    <text evidence="2">Belongs to the importin beta family.</text>
</comment>
<dbReference type="GO" id="GO:0006606">
    <property type="term" value="P:protein import into nucleus"/>
    <property type="evidence" value="ECO:0007669"/>
    <property type="project" value="TreeGrafter"/>
</dbReference>
<dbReference type="InterPro" id="IPR016024">
    <property type="entry name" value="ARM-type_fold"/>
</dbReference>
<dbReference type="SUPFAM" id="SSF48371">
    <property type="entry name" value="ARM repeat"/>
    <property type="match status" value="1"/>
</dbReference>
<dbReference type="Pfam" id="PF24138">
    <property type="entry name" value="TPR_TNPO3_IPO13_2nd"/>
    <property type="match status" value="1"/>
</dbReference>
<gene>
    <name evidence="10" type="ORF">RRG08_041085</name>
</gene>
<keyword evidence="7" id="KW-0653">Protein transport</keyword>
<dbReference type="AlphaFoldDB" id="A0AAE0Y7P0"/>
<dbReference type="InterPro" id="IPR013598">
    <property type="entry name" value="Exportin-1/Importin-b-like"/>
</dbReference>
<evidence type="ECO:0000256" key="5">
    <source>
        <dbReference type="ARBA" id="ARBA00022448"/>
    </source>
</evidence>
<protein>
    <recommendedName>
        <fullName evidence="4">Importin-13</fullName>
    </recommendedName>
</protein>
<keyword evidence="8" id="KW-0539">Nucleus</keyword>
<dbReference type="PANTHER" id="PTHR12363:SF33">
    <property type="entry name" value="IMPORTIN-13"/>
    <property type="match status" value="1"/>
</dbReference>
<dbReference type="Pfam" id="PF18806">
    <property type="entry name" value="Importin_rep_3"/>
    <property type="match status" value="1"/>
</dbReference>
<dbReference type="PANTHER" id="PTHR12363">
    <property type="entry name" value="TRANSPORTIN 3 AND IMPORTIN 13"/>
    <property type="match status" value="1"/>
</dbReference>
<dbReference type="Proteomes" id="UP001283361">
    <property type="component" value="Unassembled WGS sequence"/>
</dbReference>
<dbReference type="Pfam" id="PF24140">
    <property type="entry name" value="TPR_TNPO3_IPO13_3rd"/>
    <property type="match status" value="1"/>
</dbReference>
<dbReference type="InterPro" id="IPR001494">
    <property type="entry name" value="Importin-beta_N"/>
</dbReference>
<reference evidence="10" key="1">
    <citation type="journal article" date="2023" name="G3 (Bethesda)">
        <title>A reference genome for the long-term kleptoplast-retaining sea slug Elysia crispata morphotype clarki.</title>
        <authorList>
            <person name="Eastman K.E."/>
            <person name="Pendleton A.L."/>
            <person name="Shaikh M.A."/>
            <person name="Suttiyut T."/>
            <person name="Ogas R."/>
            <person name="Tomko P."/>
            <person name="Gavelis G."/>
            <person name="Widhalm J.R."/>
            <person name="Wisecaver J.H."/>
        </authorList>
    </citation>
    <scope>NUCLEOTIDE SEQUENCE</scope>
    <source>
        <strain evidence="10">ECLA1</strain>
    </source>
</reference>
<dbReference type="Gene3D" id="1.25.10.10">
    <property type="entry name" value="Leucine-rich Repeat Variant"/>
    <property type="match status" value="1"/>
</dbReference>
<dbReference type="Pfam" id="PF08389">
    <property type="entry name" value="Xpo1"/>
    <property type="match status" value="1"/>
</dbReference>
<keyword evidence="5" id="KW-0813">Transport</keyword>